<dbReference type="InterPro" id="IPR045032">
    <property type="entry name" value="PEL"/>
</dbReference>
<dbReference type="Gene3D" id="2.160.20.10">
    <property type="entry name" value="Single-stranded right-handed beta-helix, Pectin lyase-like"/>
    <property type="match status" value="1"/>
</dbReference>
<dbReference type="Proteomes" id="UP001303001">
    <property type="component" value="Chromosome"/>
</dbReference>
<evidence type="ECO:0000313" key="6">
    <source>
        <dbReference type="EMBL" id="WNM38177.1"/>
    </source>
</evidence>
<proteinExistence type="inferred from homology"/>
<evidence type="ECO:0000256" key="3">
    <source>
        <dbReference type="SAM" id="MobiDB-lite"/>
    </source>
</evidence>
<reference evidence="6 7" key="1">
    <citation type="submission" date="2023-09" db="EMBL/GenBank/DDBJ databases">
        <title>Micromonospora halotolerans DSM 45598 genome sequence.</title>
        <authorList>
            <person name="Mo P."/>
        </authorList>
    </citation>
    <scope>NUCLEOTIDE SEQUENCE [LARGE SCALE GENOMIC DNA]</scope>
    <source>
        <strain evidence="6 7">DSM 45598</strain>
    </source>
</reference>
<evidence type="ECO:0000256" key="1">
    <source>
        <dbReference type="ARBA" id="ARBA00023239"/>
    </source>
</evidence>
<sequence>MRLRHHRGAAAAAGAGLTALLLAVGLTGNAAAATLFGDTFDDGTADGWSKSGGDWSVVTDGSPAYGQGNTASELARAFAGQTGWTDYRVQARVRPLSFNGANRLVGLASRSTSSTKMYRLALTNANRAELQMVNGSQISVLGSAALTVTTSTWYTLRIEATGSTIRGFVNGAQIAAGTDTAYAAGRIALVTAYASAVFDDVAVDGVGGTPTTPPTSSSPTASPTSPPPTNPPPTTGLVGWATQNGGTTGGAGGGTVTVSDPAALADAAEGDAATTVRVNGTFTCSTEIRVGSNKTVIGVGASSGLTGCGLNLRDARNIVVRNLRIAKVRAGVGNGDAIHLDNSTNVWIDHNDLSSDTTSGTDYYDGLLDVTHGSNFVTVSWNRLHDHVKCSLVGHSDSNSGEDSGKLKVTYHHNVFSNCFQRNPRVRFGNPVHVFNNYYVNTANPSYSYGVASTCGAGVLVEGNSFENMTDPTHVGEGSSPAGNLVERNNLYVNSGAPQTAGSVAAVPYAYTLDAASTVKATVTAGAGTGKISG</sequence>
<comment type="subcellular location">
    <subcellularLocation>
        <location evidence="2">Secreted</location>
    </subcellularLocation>
</comment>
<feature type="signal peptide" evidence="4">
    <location>
        <begin position="1"/>
        <end position="32"/>
    </location>
</feature>
<protein>
    <submittedName>
        <fullName evidence="6">Pectate lyase</fullName>
    </submittedName>
</protein>
<dbReference type="SUPFAM" id="SSF51126">
    <property type="entry name" value="Pectin lyase-like"/>
    <property type="match status" value="1"/>
</dbReference>
<keyword evidence="2" id="KW-0119">Carbohydrate metabolism</keyword>
<keyword evidence="1 2" id="KW-0456">Lyase</keyword>
<keyword evidence="7" id="KW-1185">Reference proteome</keyword>
<evidence type="ECO:0000259" key="5">
    <source>
        <dbReference type="SMART" id="SM00656"/>
    </source>
</evidence>
<feature type="compositionally biased region" description="Low complexity" evidence="3">
    <location>
        <begin position="214"/>
        <end position="223"/>
    </location>
</feature>
<dbReference type="Pfam" id="PF00544">
    <property type="entry name" value="Pectate_lyase_4"/>
    <property type="match status" value="1"/>
</dbReference>
<dbReference type="Pfam" id="PF06439">
    <property type="entry name" value="3keto-disac_hyd"/>
    <property type="match status" value="1"/>
</dbReference>
<evidence type="ECO:0000256" key="2">
    <source>
        <dbReference type="RuleBase" id="RU361173"/>
    </source>
</evidence>
<dbReference type="InterPro" id="IPR002022">
    <property type="entry name" value="Pec_lyase"/>
</dbReference>
<dbReference type="PANTHER" id="PTHR31683:SF18">
    <property type="entry name" value="PECTATE LYASE 21-RELATED"/>
    <property type="match status" value="1"/>
</dbReference>
<gene>
    <name evidence="6" type="ORF">RMN56_23980</name>
</gene>
<feature type="chain" id="PRO_5046448745" evidence="4">
    <location>
        <begin position="33"/>
        <end position="534"/>
    </location>
</feature>
<keyword evidence="2" id="KW-0964">Secreted</keyword>
<dbReference type="RefSeq" id="WP_313719793.1">
    <property type="nucleotide sequence ID" value="NZ_CP134876.1"/>
</dbReference>
<dbReference type="InterPro" id="IPR010496">
    <property type="entry name" value="AL/BT2_dom"/>
</dbReference>
<keyword evidence="4" id="KW-0732">Signal</keyword>
<dbReference type="EMBL" id="CP134876">
    <property type="protein sequence ID" value="WNM38177.1"/>
    <property type="molecule type" value="Genomic_DNA"/>
</dbReference>
<name>A0ABY9ZSB4_9ACTN</name>
<feature type="domain" description="Pectate lyase" evidence="5">
    <location>
        <begin position="251"/>
        <end position="472"/>
    </location>
</feature>
<accession>A0ABY9ZSB4</accession>
<dbReference type="Gene3D" id="2.60.120.560">
    <property type="entry name" value="Exo-inulinase, domain 1"/>
    <property type="match status" value="1"/>
</dbReference>
<feature type="compositionally biased region" description="Pro residues" evidence="3">
    <location>
        <begin position="224"/>
        <end position="234"/>
    </location>
</feature>
<dbReference type="SMART" id="SM00656">
    <property type="entry name" value="Amb_all"/>
    <property type="match status" value="1"/>
</dbReference>
<evidence type="ECO:0000256" key="4">
    <source>
        <dbReference type="SAM" id="SignalP"/>
    </source>
</evidence>
<organism evidence="6 7">
    <name type="scientific">Micromonospora halotolerans</name>
    <dbReference type="NCBI Taxonomy" id="709879"/>
    <lineage>
        <taxon>Bacteria</taxon>
        <taxon>Bacillati</taxon>
        <taxon>Actinomycetota</taxon>
        <taxon>Actinomycetes</taxon>
        <taxon>Micromonosporales</taxon>
        <taxon>Micromonosporaceae</taxon>
        <taxon>Micromonospora</taxon>
    </lineage>
</organism>
<evidence type="ECO:0000313" key="7">
    <source>
        <dbReference type="Proteomes" id="UP001303001"/>
    </source>
</evidence>
<dbReference type="GO" id="GO:0016829">
    <property type="term" value="F:lyase activity"/>
    <property type="evidence" value="ECO:0007669"/>
    <property type="project" value="UniProtKB-KW"/>
</dbReference>
<feature type="region of interest" description="Disordered" evidence="3">
    <location>
        <begin position="207"/>
        <end position="257"/>
    </location>
</feature>
<feature type="compositionally biased region" description="Gly residues" evidence="3">
    <location>
        <begin position="246"/>
        <end position="255"/>
    </location>
</feature>
<keyword evidence="2" id="KW-0624">Polysaccharide degradation</keyword>
<dbReference type="InterPro" id="IPR012334">
    <property type="entry name" value="Pectin_lyas_fold"/>
</dbReference>
<comment type="similarity">
    <text evidence="2">Belongs to the polysaccharide lyase 1 family.</text>
</comment>
<dbReference type="PANTHER" id="PTHR31683">
    <property type="entry name" value="PECTATE LYASE 18-RELATED"/>
    <property type="match status" value="1"/>
</dbReference>
<dbReference type="InterPro" id="IPR011050">
    <property type="entry name" value="Pectin_lyase_fold/virulence"/>
</dbReference>